<feature type="domain" description="Helicase C-terminal" evidence="1">
    <location>
        <begin position="876"/>
        <end position="1038"/>
    </location>
</feature>
<gene>
    <name evidence="2" type="ORF">GCM10022419_112730</name>
</gene>
<dbReference type="InterPro" id="IPR052511">
    <property type="entry name" value="ATP-dep_Helicase"/>
</dbReference>
<name>A0ABP6ZJM3_9ACTN</name>
<dbReference type="EMBL" id="BAABDQ010000045">
    <property type="protein sequence ID" value="GAA3609208.1"/>
    <property type="molecule type" value="Genomic_DNA"/>
</dbReference>
<evidence type="ECO:0000313" key="3">
    <source>
        <dbReference type="Proteomes" id="UP001500630"/>
    </source>
</evidence>
<proteinExistence type="predicted"/>
<dbReference type="CDD" id="cd18785">
    <property type="entry name" value="SF2_C"/>
    <property type="match status" value="1"/>
</dbReference>
<evidence type="ECO:0000259" key="1">
    <source>
        <dbReference type="PROSITE" id="PS51194"/>
    </source>
</evidence>
<dbReference type="InterPro" id="IPR001650">
    <property type="entry name" value="Helicase_C-like"/>
</dbReference>
<keyword evidence="3" id="KW-1185">Reference proteome</keyword>
<comment type="caution">
    <text evidence="2">The sequence shown here is derived from an EMBL/GenBank/DDBJ whole genome shotgun (WGS) entry which is preliminary data.</text>
</comment>
<dbReference type="SUPFAM" id="SSF52540">
    <property type="entry name" value="P-loop containing nucleoside triphosphate hydrolases"/>
    <property type="match status" value="1"/>
</dbReference>
<evidence type="ECO:0000313" key="2">
    <source>
        <dbReference type="EMBL" id="GAA3609208.1"/>
    </source>
</evidence>
<dbReference type="RefSeq" id="WP_345575390.1">
    <property type="nucleotide sequence ID" value="NZ_BAABDQ010000045.1"/>
</dbReference>
<organism evidence="2 3">
    <name type="scientific">Nonomuraea rosea</name>
    <dbReference type="NCBI Taxonomy" id="638574"/>
    <lineage>
        <taxon>Bacteria</taxon>
        <taxon>Bacillati</taxon>
        <taxon>Actinomycetota</taxon>
        <taxon>Actinomycetes</taxon>
        <taxon>Streptosporangiales</taxon>
        <taxon>Streptosporangiaceae</taxon>
        <taxon>Nonomuraea</taxon>
    </lineage>
</organism>
<dbReference type="Proteomes" id="UP001500630">
    <property type="component" value="Unassembled WGS sequence"/>
</dbReference>
<reference evidence="3" key="1">
    <citation type="journal article" date="2019" name="Int. J. Syst. Evol. Microbiol.">
        <title>The Global Catalogue of Microorganisms (GCM) 10K type strain sequencing project: providing services to taxonomists for standard genome sequencing and annotation.</title>
        <authorList>
            <consortium name="The Broad Institute Genomics Platform"/>
            <consortium name="The Broad Institute Genome Sequencing Center for Infectious Disease"/>
            <person name="Wu L."/>
            <person name="Ma J."/>
        </authorList>
    </citation>
    <scope>NUCLEOTIDE SEQUENCE [LARGE SCALE GENOMIC DNA]</scope>
    <source>
        <strain evidence="3">JCM 17326</strain>
    </source>
</reference>
<dbReference type="Gene3D" id="3.40.50.300">
    <property type="entry name" value="P-loop containing nucleotide triphosphate hydrolases"/>
    <property type="match status" value="1"/>
</dbReference>
<dbReference type="InterPro" id="IPR027417">
    <property type="entry name" value="P-loop_NTPase"/>
</dbReference>
<dbReference type="PANTHER" id="PTHR47962">
    <property type="entry name" value="ATP-DEPENDENT HELICASE LHR-RELATED-RELATED"/>
    <property type="match status" value="1"/>
</dbReference>
<dbReference type="Pfam" id="PF00271">
    <property type="entry name" value="Helicase_C"/>
    <property type="match status" value="1"/>
</dbReference>
<dbReference type="SMART" id="SM00490">
    <property type="entry name" value="HELICc"/>
    <property type="match status" value="1"/>
</dbReference>
<sequence length="1167" mass="127240">MSEDNQQTAGREEIARALRAELLGPAPAGKPLDKTAFADKEESYGPWIDAVTGEEILDRAPLVRYGVGVLYPAPSGSARPGDTATVELEDAIAAAAIVPALSAEDREEPYTGGWEGSAGRLGAVADDADFDLSGANERRPTAMGISFLLATQPLATMRVEVSGGRYEQVRVDLPKGQRNWWKRVPVKAVWKLAPKDLQHVPGLRSELIPDSAESVGLEGLNLRLTANLRRHQAGTMATIALVNRSSPGSRAMDGACLFQTEITVVPENGWLVPHPEGAEAGAHPDDASFRLIYRHAQTYAVGHGCSADWAVPDAVGRSSWAKADPLPEYEAPSITPDIVLENGTPLTVSMAQLAGTEPGGMAQLERVLAEYEKWIGKRQAEAAELDGEFAVTAQRHMDDCTRALKRMREGLKLVSDTSSDIGLAFRLANAAMLKQQLRSGAKLRTTELVDGRITVAGEPPNEEAAAKDGRGRWRAFQIAFLLAAIPSTADAAHPDRAAVDLIFFPTGGGKTEAYLGLSAFAMLLRRLRNSEDTGVTILMRYTLRLLTAQQFLRAAGLICALEDLRHKNERLGDARFSIGIYVGSDSTPNKNVDAISALRKMTLDGDENPFLLLRCPWCAAQMGPVKSIENAVKAPPGRSRAPRSKQRAKPNAVAGYAEYGGRVVFICPDPVCAFSTDRKPLPVYVVDDDVYQCRPSLVIGTVDKFAQLAWNARARALFGLGDTGEREYSPPELVIQDELHLIAGPLGSMTGLYEGVIEELCTDRRGHVPALPKIIASTATIRRHEEQIRALYARDTVHLFPPHGLDAADSFFSVYARDRETGKLLPGRKYIGVHAPALGSMQTTQVRSFAALLQAAKDGPEEHRDPWWTLMAFFNSLRELGNSLSLMQSDIPDYLKTINNRSSADRTAVRFLNRVEEMTSRLRQDQIPEAMEKLAQQADGGKAIDVCLASSLIEVGIDIDRLSLMTVVGQPKSTSQYIQVTGRVGRKWDKRPGLIVTLYGAAKPRDRSHFERFRSYHQRLYAQVEPTSATPFAPPALDRALHAVAVSYIRQINDRIGQPDPYPFPVDLFDQAGALLLARAAVCDPDEVDRVKAVLSKLRKEWANWQPTGWGSPGGSPELGNLMRAAGQYASEEVEESTWATPTSMRGADAECLAEVTQKYASEGAKQ</sequence>
<accession>A0ABP6ZJM3</accession>
<dbReference type="PANTHER" id="PTHR47962:SF5">
    <property type="entry name" value="ATP-DEPENDENT HELICASE LHR-RELATED"/>
    <property type="match status" value="1"/>
</dbReference>
<dbReference type="PROSITE" id="PS51194">
    <property type="entry name" value="HELICASE_CTER"/>
    <property type="match status" value="1"/>
</dbReference>
<protein>
    <recommendedName>
        <fullName evidence="1">Helicase C-terminal domain-containing protein</fullName>
    </recommendedName>
</protein>